<organism evidence="3 4">
    <name type="scientific">Planomonospora venezuelensis</name>
    <dbReference type="NCBI Taxonomy" id="1999"/>
    <lineage>
        <taxon>Bacteria</taxon>
        <taxon>Bacillati</taxon>
        <taxon>Actinomycetota</taxon>
        <taxon>Actinomycetes</taxon>
        <taxon>Streptosporangiales</taxon>
        <taxon>Streptosporangiaceae</taxon>
        <taxon>Planomonospora</taxon>
    </lineage>
</organism>
<keyword evidence="2" id="KW-1133">Transmembrane helix</keyword>
<evidence type="ECO:0000256" key="1">
    <source>
        <dbReference type="SAM" id="MobiDB-lite"/>
    </source>
</evidence>
<keyword evidence="4" id="KW-1185">Reference proteome</keyword>
<gene>
    <name evidence="3" type="ORF">FHS22_002609</name>
</gene>
<dbReference type="InterPro" id="IPR001646">
    <property type="entry name" value="5peptide_repeat"/>
</dbReference>
<dbReference type="SUPFAM" id="SSF141571">
    <property type="entry name" value="Pentapeptide repeat-like"/>
    <property type="match status" value="1"/>
</dbReference>
<feature type="transmembrane region" description="Helical" evidence="2">
    <location>
        <begin position="64"/>
        <end position="85"/>
    </location>
</feature>
<dbReference type="Pfam" id="PF13576">
    <property type="entry name" value="Pentapeptide_3"/>
    <property type="match status" value="1"/>
</dbReference>
<evidence type="ECO:0000256" key="2">
    <source>
        <dbReference type="SAM" id="Phobius"/>
    </source>
</evidence>
<keyword evidence="2" id="KW-0812">Transmembrane</keyword>
<name>A0A841D0S7_PLAVE</name>
<protein>
    <submittedName>
        <fullName evidence="3">Uncharacterized protein YjbI with pentapeptide repeats</fullName>
    </submittedName>
</protein>
<evidence type="ECO:0000313" key="3">
    <source>
        <dbReference type="EMBL" id="MBB5963330.1"/>
    </source>
</evidence>
<reference evidence="3 4" key="1">
    <citation type="submission" date="2020-08" db="EMBL/GenBank/DDBJ databases">
        <title>Genomic Encyclopedia of Type Strains, Phase III (KMG-III): the genomes of soil and plant-associated and newly described type strains.</title>
        <authorList>
            <person name="Whitman W."/>
        </authorList>
    </citation>
    <scope>NUCLEOTIDE SEQUENCE [LARGE SCALE GENOMIC DNA]</scope>
    <source>
        <strain evidence="3 4">CECT 3303</strain>
    </source>
</reference>
<dbReference type="RefSeq" id="WP_184941399.1">
    <property type="nucleotide sequence ID" value="NZ_BAAAWZ010000004.1"/>
</dbReference>
<accession>A0A841D0S7</accession>
<dbReference type="Gene3D" id="2.160.20.80">
    <property type="entry name" value="E3 ubiquitin-protein ligase SopA"/>
    <property type="match status" value="1"/>
</dbReference>
<feature type="region of interest" description="Disordered" evidence="1">
    <location>
        <begin position="162"/>
        <end position="193"/>
    </location>
</feature>
<proteinExistence type="predicted"/>
<keyword evidence="2" id="KW-0472">Membrane</keyword>
<feature type="compositionally biased region" description="Pro residues" evidence="1">
    <location>
        <begin position="162"/>
        <end position="175"/>
    </location>
</feature>
<dbReference type="Proteomes" id="UP000562352">
    <property type="component" value="Unassembled WGS sequence"/>
</dbReference>
<comment type="caution">
    <text evidence="3">The sequence shown here is derived from an EMBL/GenBank/DDBJ whole genome shotgun (WGS) entry which is preliminary data.</text>
</comment>
<dbReference type="EMBL" id="JACHJJ010000007">
    <property type="protein sequence ID" value="MBB5963330.1"/>
    <property type="molecule type" value="Genomic_DNA"/>
</dbReference>
<sequence length="437" mass="47000">MPWLPRRPTALPPDPPPTPRAAAWWILPAVLLVAGTVAATMWWLLTGGLPAAPPGQAGSVRGEALRTALAAGAGVGAAITLALAFRRQRHQEITTAHTTHDATERRVTELYTKAAEQLGHDKPAVRLAGLYALERLAQDNPGHRQTIVNVICAYLRMPYTPPRSPGPRQPAPSTPGPWQTASESGPAPEGEQQVRLTAQSILAEHLRDERRSGQRADLPAPSRHWPGMRINLTSATLLDLDLIETHLAEAQFSEATFIGETSFDRAVFTGPATFDGAAFTGDTSFYGATFTEDAWFSRAAFTEDADFDGATFTGQAIFHAVTFTGDTQFSEAAFADHAMFNTATFHGNARFDEAVFTEFARFDEAAFTGDTSFDGAAVTGFTGSRMNKAEWTPIAHHQDHVWPPGWRTVTGPDGRTVLARQESAAGEGNGQDGAQAS</sequence>
<evidence type="ECO:0000313" key="4">
    <source>
        <dbReference type="Proteomes" id="UP000562352"/>
    </source>
</evidence>
<feature type="transmembrane region" description="Helical" evidence="2">
    <location>
        <begin position="21"/>
        <end position="44"/>
    </location>
</feature>
<dbReference type="AlphaFoldDB" id="A0A841D0S7"/>